<dbReference type="GO" id="GO:0016477">
    <property type="term" value="P:cell migration"/>
    <property type="evidence" value="ECO:0007669"/>
    <property type="project" value="TreeGrafter"/>
</dbReference>
<dbReference type="SUPFAM" id="SSF49313">
    <property type="entry name" value="Cadherin-like"/>
    <property type="match status" value="6"/>
</dbReference>
<organism evidence="16 17">
    <name type="scientific">Pygocentrus nattereri</name>
    <name type="common">Red-bellied piranha</name>
    <dbReference type="NCBI Taxonomy" id="42514"/>
    <lineage>
        <taxon>Eukaryota</taxon>
        <taxon>Metazoa</taxon>
        <taxon>Chordata</taxon>
        <taxon>Craniata</taxon>
        <taxon>Vertebrata</taxon>
        <taxon>Euteleostomi</taxon>
        <taxon>Actinopterygii</taxon>
        <taxon>Neopterygii</taxon>
        <taxon>Teleostei</taxon>
        <taxon>Ostariophysi</taxon>
        <taxon>Characiformes</taxon>
        <taxon>Characoidei</taxon>
        <taxon>Pygocentrus</taxon>
    </lineage>
</organism>
<dbReference type="SMART" id="SM00179">
    <property type="entry name" value="EGF_CA"/>
    <property type="match status" value="2"/>
</dbReference>
<dbReference type="GO" id="GO:0007156">
    <property type="term" value="P:homophilic cell adhesion via plasma membrane adhesion molecules"/>
    <property type="evidence" value="ECO:0007669"/>
    <property type="project" value="InterPro"/>
</dbReference>
<dbReference type="FunFam" id="2.60.40.60:FF:000037">
    <property type="entry name" value="FAT atypical cadherin 1"/>
    <property type="match status" value="1"/>
</dbReference>
<dbReference type="GO" id="GO:0045296">
    <property type="term" value="F:cadherin binding"/>
    <property type="evidence" value="ECO:0007669"/>
    <property type="project" value="TreeGrafter"/>
</dbReference>
<dbReference type="GO" id="GO:0005912">
    <property type="term" value="C:adherens junction"/>
    <property type="evidence" value="ECO:0007669"/>
    <property type="project" value="TreeGrafter"/>
</dbReference>
<reference evidence="16 17" key="1">
    <citation type="submission" date="2020-10" db="EMBL/GenBank/DDBJ databases">
        <title>Pygocentrus nattereri (red-bellied piranha) genome, fPygNat1, primary haplotype.</title>
        <authorList>
            <person name="Myers G."/>
            <person name="Meyer A."/>
            <person name="Karagic N."/>
            <person name="Pippel M."/>
            <person name="Winkler S."/>
            <person name="Tracey A."/>
            <person name="Wood J."/>
            <person name="Formenti G."/>
            <person name="Howe K."/>
            <person name="Fedrigo O."/>
            <person name="Jarvis E.D."/>
        </authorList>
    </citation>
    <scope>NUCLEOTIDE SEQUENCE [LARGE SCALE GENOMIC DNA]</scope>
</reference>
<evidence type="ECO:0000256" key="5">
    <source>
        <dbReference type="ARBA" id="ARBA00022737"/>
    </source>
</evidence>
<dbReference type="PROSITE" id="PS00010">
    <property type="entry name" value="ASX_HYDROXYL"/>
    <property type="match status" value="2"/>
</dbReference>
<feature type="domain" description="Cadherin" evidence="15">
    <location>
        <begin position="163"/>
        <end position="265"/>
    </location>
</feature>
<dbReference type="PROSITE" id="PS50268">
    <property type="entry name" value="CADHERIN_2"/>
    <property type="match status" value="5"/>
</dbReference>
<dbReference type="Proteomes" id="UP001501920">
    <property type="component" value="Chromosome 17"/>
</dbReference>
<feature type="domain" description="Cadherin" evidence="15">
    <location>
        <begin position="58"/>
        <end position="162"/>
    </location>
</feature>
<keyword evidence="9" id="KW-0472">Membrane</keyword>
<protein>
    <submittedName>
        <fullName evidence="16">Uncharacterized protein</fullName>
    </submittedName>
</protein>
<dbReference type="FunFam" id="2.10.25.10:FF:000293">
    <property type="entry name" value="FAT atypical cadherin 4"/>
    <property type="match status" value="1"/>
</dbReference>
<dbReference type="PANTHER" id="PTHR24027:SF438">
    <property type="entry name" value="CADHERIN 23"/>
    <property type="match status" value="1"/>
</dbReference>
<dbReference type="GO" id="GO:0000902">
    <property type="term" value="P:cell morphogenesis"/>
    <property type="evidence" value="ECO:0007669"/>
    <property type="project" value="TreeGrafter"/>
</dbReference>
<dbReference type="Ensembl" id="ENSPNAT00000010187.2">
    <property type="protein sequence ID" value="ENSPNAP00000002582.2"/>
    <property type="gene ID" value="ENSPNAG00000008946.2"/>
</dbReference>
<dbReference type="GO" id="GO:0016342">
    <property type="term" value="C:catenin complex"/>
    <property type="evidence" value="ECO:0007669"/>
    <property type="project" value="TreeGrafter"/>
</dbReference>
<dbReference type="FunFam" id="2.60.40.60:FF:000080">
    <property type="entry name" value="FAT atypical cadherin 1"/>
    <property type="match status" value="1"/>
</dbReference>
<feature type="domain" description="Cadherin" evidence="15">
    <location>
        <begin position="372"/>
        <end position="477"/>
    </location>
</feature>
<accession>A0A3B4BS98</accession>
<dbReference type="InterPro" id="IPR020894">
    <property type="entry name" value="Cadherin_CS"/>
</dbReference>
<dbReference type="InterPro" id="IPR001881">
    <property type="entry name" value="EGF-like_Ca-bd_dom"/>
</dbReference>
<feature type="domain" description="EGF-like" evidence="14">
    <location>
        <begin position="768"/>
        <end position="826"/>
    </location>
</feature>
<dbReference type="GO" id="GO:0007043">
    <property type="term" value="P:cell-cell junction assembly"/>
    <property type="evidence" value="ECO:0007669"/>
    <property type="project" value="TreeGrafter"/>
</dbReference>
<dbReference type="PROSITE" id="PS50026">
    <property type="entry name" value="EGF_3"/>
    <property type="match status" value="3"/>
</dbReference>
<evidence type="ECO:0000256" key="8">
    <source>
        <dbReference type="ARBA" id="ARBA00022989"/>
    </source>
</evidence>
<evidence type="ECO:0000313" key="16">
    <source>
        <dbReference type="Ensembl" id="ENSPNAP00000002582.2"/>
    </source>
</evidence>
<evidence type="ECO:0000256" key="13">
    <source>
        <dbReference type="PROSITE-ProRule" id="PRU00076"/>
    </source>
</evidence>
<dbReference type="CDD" id="cd11304">
    <property type="entry name" value="Cadherin_repeat"/>
    <property type="match status" value="6"/>
</dbReference>
<dbReference type="GO" id="GO:0120036">
    <property type="term" value="P:plasma membrane bounded cell projection organization"/>
    <property type="evidence" value="ECO:0007669"/>
    <property type="project" value="UniProtKB-ARBA"/>
</dbReference>
<evidence type="ECO:0000256" key="4">
    <source>
        <dbReference type="ARBA" id="ARBA00022729"/>
    </source>
</evidence>
<dbReference type="OMA" id="TWFLDVN"/>
<dbReference type="PROSITE" id="PS00232">
    <property type="entry name" value="CADHERIN_1"/>
    <property type="match status" value="3"/>
</dbReference>
<keyword evidence="5" id="KW-0677">Repeat</keyword>
<dbReference type="CDD" id="cd00054">
    <property type="entry name" value="EGF_CA"/>
    <property type="match status" value="3"/>
</dbReference>
<dbReference type="FunFam" id="2.60.40.60:FF:000106">
    <property type="entry name" value="FAT atypical cadherin 4"/>
    <property type="match status" value="1"/>
</dbReference>
<keyword evidence="17" id="KW-1185">Reference proteome</keyword>
<dbReference type="GO" id="GO:0034332">
    <property type="term" value="P:adherens junction organization"/>
    <property type="evidence" value="ECO:0007669"/>
    <property type="project" value="TreeGrafter"/>
</dbReference>
<keyword evidence="2 13" id="KW-0245">EGF-like domain</keyword>
<evidence type="ECO:0000256" key="10">
    <source>
        <dbReference type="ARBA" id="ARBA00023157"/>
    </source>
</evidence>
<dbReference type="InterPro" id="IPR039808">
    <property type="entry name" value="Cadherin"/>
</dbReference>
<dbReference type="STRING" id="42514.ENSPNAP00000002582"/>
<feature type="disulfide bond" evidence="13">
    <location>
        <begin position="816"/>
        <end position="825"/>
    </location>
</feature>
<dbReference type="GO" id="GO:0044331">
    <property type="term" value="P:cell-cell adhesion mediated by cadherin"/>
    <property type="evidence" value="ECO:0007669"/>
    <property type="project" value="TreeGrafter"/>
</dbReference>
<evidence type="ECO:0000313" key="17">
    <source>
        <dbReference type="Proteomes" id="UP001501920"/>
    </source>
</evidence>
<dbReference type="InterPro" id="IPR018097">
    <property type="entry name" value="EGF_Ca-bd_CS"/>
</dbReference>
<dbReference type="FunFam" id="2.60.40.60:FF:000029">
    <property type="entry name" value="Cadherin EGF LAG seven-pass G-type receptor 3"/>
    <property type="match status" value="1"/>
</dbReference>
<keyword evidence="6 12" id="KW-0106">Calcium</keyword>
<dbReference type="GO" id="GO:0030182">
    <property type="term" value="P:neuron differentiation"/>
    <property type="evidence" value="ECO:0007669"/>
    <property type="project" value="UniProtKB-ARBA"/>
</dbReference>
<keyword evidence="4" id="KW-0732">Signal</keyword>
<dbReference type="SMART" id="SM00181">
    <property type="entry name" value="EGF"/>
    <property type="match status" value="3"/>
</dbReference>
<dbReference type="PROSITE" id="PS00022">
    <property type="entry name" value="EGF_1"/>
    <property type="match status" value="2"/>
</dbReference>
<dbReference type="FunFam" id="2.60.40.60:FF:000020">
    <property type="entry name" value="Dachsous cadherin-related 1b"/>
    <property type="match status" value="1"/>
</dbReference>
<sequence>MIDLHTGRVWLSRTLRQSFSTYLTLVVTAKDKGLPPLSSQTDIKFDITLENQFTPHFLENHVTFSVPEDLPLGSVIGKVQAKDEDDGVNGLLSYSIVGENVNVWFSVGLHSGLIKLVKPLDFEKVETHYILIIAKDSGWFSKTGRSNITINVTDVNDNPPVFASSEYIASISENSVIGSSVIQVKATDEDSGSHAQITYSLLSGSIEVFSLDSRNGTLTTLEILDFEQQQSFELTVKASNTDNHLHDVARIHILVTDVNEYIPTFQRHLYNFSVPETVPLQTEIGHVKAIDYDVGLNGQVIYLIFGQSKKAGFVVDESSGKIYTSKDLKNRGQNHAVLRILAKNRGSITGFNTDEALVHVHVVDENDPPEFESPVYTVTVREDTSVGTSVFRVSASDQDVVLKWSRFSYSIESGNYNNSFSINPVNGIILVYNVLDRELWSLYNLTVVAIDEGSPPVTGSTTMFITITDINDNAPRLTSTEGYVRENQPHGTLVATLTATDDDLPPNQGPFTYWLMMPTVGNSFTLTSNGVLFTSRPLDREQNSLFQLHVVIQDAGSPPLSSTTVFQVKVLDENDNPPVQRNINILVKYYGNSFPGGLIGKVSPDDLDESDVFNCSLKSGPMRMFGFPFGKCELWSSPFQGEATYNITVEASDQLHPSVNNSIYVSYKGFTNLSLDSCVLFYVSLSTLEDFLSLKYLKFVKALDSLFNLQASKTHVFGMKLQGDKMLLLAAVKSYNGLYLTGEVASGISSMHKKLLEAQSNVTISQITSDPCSLKPCQNGATCNKNIHISQDIAVLESSQLIFVSPHYAEVFNCSCPAGFTGARCESDIDECMENPCENGGSCYNNPGGFLCHCTEGFSGIHCSTVDNECQTVTCSNGGTCWNIQGGFFCECRPGYEGN</sequence>
<feature type="disulfide bond" evidence="13">
    <location>
        <begin position="854"/>
        <end position="863"/>
    </location>
</feature>
<keyword evidence="3" id="KW-0812">Transmembrane</keyword>
<feature type="domain" description="EGF-like" evidence="14">
    <location>
        <begin position="828"/>
        <end position="864"/>
    </location>
</feature>
<dbReference type="PROSITE" id="PS01186">
    <property type="entry name" value="EGF_2"/>
    <property type="match status" value="2"/>
</dbReference>
<dbReference type="Pfam" id="PF00008">
    <property type="entry name" value="EGF"/>
    <property type="match status" value="2"/>
</dbReference>
<dbReference type="GeneTree" id="ENSGT00940000155719"/>
<reference evidence="16" key="3">
    <citation type="submission" date="2025-09" db="UniProtKB">
        <authorList>
            <consortium name="Ensembl"/>
        </authorList>
    </citation>
    <scope>IDENTIFICATION</scope>
</reference>
<comment type="caution">
    <text evidence="13">Lacks conserved residue(s) required for the propagation of feature annotation.</text>
</comment>
<name>A0A3B4BS98_PYGNA</name>
<dbReference type="Pfam" id="PF00028">
    <property type="entry name" value="Cadherin"/>
    <property type="match status" value="5"/>
</dbReference>
<keyword evidence="10 13" id="KW-1015">Disulfide bond</keyword>
<feature type="domain" description="Cadherin" evidence="15">
    <location>
        <begin position="476"/>
        <end position="580"/>
    </location>
</feature>
<dbReference type="Gene3D" id="2.10.25.10">
    <property type="entry name" value="Laminin"/>
    <property type="match status" value="3"/>
</dbReference>
<evidence type="ECO:0000256" key="3">
    <source>
        <dbReference type="ARBA" id="ARBA00022692"/>
    </source>
</evidence>
<keyword evidence="11" id="KW-0325">Glycoprotein</keyword>
<evidence type="ECO:0000256" key="11">
    <source>
        <dbReference type="ARBA" id="ARBA00023180"/>
    </source>
</evidence>
<dbReference type="SUPFAM" id="SSF57196">
    <property type="entry name" value="EGF/Laminin"/>
    <property type="match status" value="3"/>
</dbReference>
<proteinExistence type="predicted"/>
<dbReference type="InterPro" id="IPR000742">
    <property type="entry name" value="EGF"/>
</dbReference>
<dbReference type="SMART" id="SM00112">
    <property type="entry name" value="CA"/>
    <property type="match status" value="5"/>
</dbReference>
<dbReference type="PROSITE" id="PS01187">
    <property type="entry name" value="EGF_CA"/>
    <property type="match status" value="1"/>
</dbReference>
<keyword evidence="7" id="KW-0130">Cell adhesion</keyword>
<reference evidence="16" key="2">
    <citation type="submission" date="2025-08" db="UniProtKB">
        <authorList>
            <consortium name="Ensembl"/>
        </authorList>
    </citation>
    <scope>IDENTIFICATION</scope>
</reference>
<dbReference type="Gene3D" id="2.60.40.60">
    <property type="entry name" value="Cadherins"/>
    <property type="match status" value="5"/>
</dbReference>
<evidence type="ECO:0000256" key="6">
    <source>
        <dbReference type="ARBA" id="ARBA00022837"/>
    </source>
</evidence>
<dbReference type="GO" id="GO:0051239">
    <property type="term" value="P:regulation of multicellular organismal process"/>
    <property type="evidence" value="ECO:0007669"/>
    <property type="project" value="UniProtKB-ARBA"/>
</dbReference>
<dbReference type="InterPro" id="IPR002126">
    <property type="entry name" value="Cadherin-like_dom"/>
</dbReference>
<dbReference type="AlphaFoldDB" id="A0A3B4BS98"/>
<evidence type="ECO:0000259" key="14">
    <source>
        <dbReference type="PROSITE" id="PS50026"/>
    </source>
</evidence>
<dbReference type="GO" id="GO:0007423">
    <property type="term" value="P:sensory organ development"/>
    <property type="evidence" value="ECO:0007669"/>
    <property type="project" value="UniProtKB-ARBA"/>
</dbReference>
<dbReference type="PANTHER" id="PTHR24027">
    <property type="entry name" value="CADHERIN-23"/>
    <property type="match status" value="1"/>
</dbReference>
<evidence type="ECO:0000256" key="2">
    <source>
        <dbReference type="ARBA" id="ARBA00022536"/>
    </source>
</evidence>
<dbReference type="GO" id="GO:0008013">
    <property type="term" value="F:beta-catenin binding"/>
    <property type="evidence" value="ECO:0007669"/>
    <property type="project" value="TreeGrafter"/>
</dbReference>
<feature type="domain" description="Cadherin" evidence="15">
    <location>
        <begin position="266"/>
        <end position="371"/>
    </location>
</feature>
<dbReference type="GO" id="GO:0050793">
    <property type="term" value="P:regulation of developmental process"/>
    <property type="evidence" value="ECO:0007669"/>
    <property type="project" value="UniProtKB-ARBA"/>
</dbReference>
<dbReference type="GO" id="GO:0005509">
    <property type="term" value="F:calcium ion binding"/>
    <property type="evidence" value="ECO:0007669"/>
    <property type="project" value="UniProtKB-UniRule"/>
</dbReference>
<keyword evidence="8" id="KW-1133">Transmembrane helix</keyword>
<evidence type="ECO:0000256" key="1">
    <source>
        <dbReference type="ARBA" id="ARBA00004167"/>
    </source>
</evidence>
<evidence type="ECO:0000259" key="15">
    <source>
        <dbReference type="PROSITE" id="PS50268"/>
    </source>
</evidence>
<comment type="subcellular location">
    <subcellularLocation>
        <location evidence="1">Membrane</location>
        <topology evidence="1">Single-pass membrane protein</topology>
    </subcellularLocation>
</comment>
<gene>
    <name evidence="16" type="primary">CD109</name>
</gene>
<dbReference type="FunFam" id="2.10.25.10:FF:000125">
    <property type="entry name" value="Neurogenic locus notch protein-like"/>
    <property type="match status" value="1"/>
</dbReference>
<dbReference type="InterPro" id="IPR000152">
    <property type="entry name" value="EGF-type_Asp/Asn_hydroxyl_site"/>
</dbReference>
<dbReference type="PRINTS" id="PR00205">
    <property type="entry name" value="CADHERIN"/>
</dbReference>
<dbReference type="InterPro" id="IPR015919">
    <property type="entry name" value="Cadherin-like_sf"/>
</dbReference>
<feature type="domain" description="EGF-like" evidence="14">
    <location>
        <begin position="866"/>
        <end position="899"/>
    </location>
</feature>
<evidence type="ECO:0000256" key="9">
    <source>
        <dbReference type="ARBA" id="ARBA00023136"/>
    </source>
</evidence>
<evidence type="ECO:0000256" key="12">
    <source>
        <dbReference type="PROSITE-ProRule" id="PRU00043"/>
    </source>
</evidence>
<evidence type="ECO:0000256" key="7">
    <source>
        <dbReference type="ARBA" id="ARBA00022889"/>
    </source>
</evidence>
<dbReference type="GO" id="GO:0001736">
    <property type="term" value="P:establishment of planar polarity"/>
    <property type="evidence" value="ECO:0007669"/>
    <property type="project" value="UniProtKB-ARBA"/>
</dbReference>
<dbReference type="GO" id="GO:0016339">
    <property type="term" value="P:calcium-dependent cell-cell adhesion via plasma membrane cell adhesion molecules"/>
    <property type="evidence" value="ECO:0007669"/>
    <property type="project" value="TreeGrafter"/>
</dbReference>